<evidence type="ECO:0000259" key="1">
    <source>
        <dbReference type="SMART" id="SM00849"/>
    </source>
</evidence>
<dbReference type="InterPro" id="IPR036866">
    <property type="entry name" value="RibonucZ/Hydroxyglut_hydro"/>
</dbReference>
<name>A0A937XB24_UNCEI</name>
<comment type="caution">
    <text evidence="2">The sequence shown here is derived from an EMBL/GenBank/DDBJ whole genome shotgun (WGS) entry which is preliminary data.</text>
</comment>
<dbReference type="InterPro" id="IPR001279">
    <property type="entry name" value="Metallo-B-lactamas"/>
</dbReference>
<sequence>AMILFRSIRSGSSGNLLLLEQRDARGRRRLLIDCGLRSQRACLEVLEAEVGLDAPPDALVVTHAHGDHVNYASLRTLTRLRVPILVHRRTRGEILRRHLNPYALPRSVSPDDIPLRTFGAEPFAVAGFTFTPLPLAHAPGTTTHGFLIESGRTRLVVASDFNDPEALLPHLYDADFVYIECNYDPELLRLHFNPASLYHLPNHAAGLLLAHALAESRRAPRAIVLGHLSEERNRPDIARRTVAGILREGGVLDGATLATAPRHEASPVWVIRE</sequence>
<dbReference type="AlphaFoldDB" id="A0A937XB24"/>
<dbReference type="Pfam" id="PF12706">
    <property type="entry name" value="Lactamase_B_2"/>
    <property type="match status" value="1"/>
</dbReference>
<dbReference type="SMART" id="SM00849">
    <property type="entry name" value="Lactamase_B"/>
    <property type="match status" value="1"/>
</dbReference>
<evidence type="ECO:0000313" key="3">
    <source>
        <dbReference type="Proteomes" id="UP000748308"/>
    </source>
</evidence>
<feature type="domain" description="Metallo-beta-lactamase" evidence="1">
    <location>
        <begin position="13"/>
        <end position="203"/>
    </location>
</feature>
<feature type="non-terminal residue" evidence="2">
    <location>
        <position position="1"/>
    </location>
</feature>
<evidence type="ECO:0000313" key="2">
    <source>
        <dbReference type="EMBL" id="MBM3317734.1"/>
    </source>
</evidence>
<proteinExistence type="predicted"/>
<protein>
    <submittedName>
        <fullName evidence="2">MBL fold metallo-hydrolase</fullName>
    </submittedName>
</protein>
<gene>
    <name evidence="2" type="ORF">FJY75_07760</name>
</gene>
<dbReference type="InterPro" id="IPR052533">
    <property type="entry name" value="WalJ/YycJ-like"/>
</dbReference>
<dbReference type="EMBL" id="VGIY01000177">
    <property type="protein sequence ID" value="MBM3317734.1"/>
    <property type="molecule type" value="Genomic_DNA"/>
</dbReference>
<dbReference type="PANTHER" id="PTHR47619:SF1">
    <property type="entry name" value="EXODEOXYRIBONUCLEASE WALJ"/>
    <property type="match status" value="1"/>
</dbReference>
<accession>A0A937XB24</accession>
<dbReference type="Gene3D" id="3.60.15.10">
    <property type="entry name" value="Ribonuclease Z/Hydroxyacylglutathione hydrolase-like"/>
    <property type="match status" value="1"/>
</dbReference>
<reference evidence="2" key="1">
    <citation type="submission" date="2019-03" db="EMBL/GenBank/DDBJ databases">
        <title>Lake Tanganyika Metagenome-Assembled Genomes (MAGs).</title>
        <authorList>
            <person name="Tran P."/>
        </authorList>
    </citation>
    <scope>NUCLEOTIDE SEQUENCE</scope>
    <source>
        <strain evidence="2">M_DeepCast_400m_m2_100</strain>
    </source>
</reference>
<dbReference type="SUPFAM" id="SSF56281">
    <property type="entry name" value="Metallo-hydrolase/oxidoreductase"/>
    <property type="match status" value="1"/>
</dbReference>
<organism evidence="2 3">
    <name type="scientific">Eiseniibacteriota bacterium</name>
    <dbReference type="NCBI Taxonomy" id="2212470"/>
    <lineage>
        <taxon>Bacteria</taxon>
        <taxon>Candidatus Eiseniibacteriota</taxon>
    </lineage>
</organism>
<dbReference type="Proteomes" id="UP000748308">
    <property type="component" value="Unassembled WGS sequence"/>
</dbReference>
<dbReference type="PANTHER" id="PTHR47619">
    <property type="entry name" value="METALLO-HYDROLASE YYCJ-RELATED"/>
    <property type="match status" value="1"/>
</dbReference>